<evidence type="ECO:0000313" key="1">
    <source>
        <dbReference type="EMBL" id="TDP86169.1"/>
    </source>
</evidence>
<dbReference type="Proteomes" id="UP000294547">
    <property type="component" value="Unassembled WGS sequence"/>
</dbReference>
<keyword evidence="2" id="KW-1185">Reference proteome</keyword>
<proteinExistence type="predicted"/>
<sequence length="75" mass="8425">MKRQRRAPTRYGIDDLRAAEAELQRVLDDVDFRAAHPSRHRSMIAGLITRIATITRTMAQDGEIRHGSAAVPAEE</sequence>
<accession>A0A4R6RI52</accession>
<dbReference type="RefSeq" id="WP_126537703.1">
    <property type="nucleotide sequence ID" value="NZ_BSPM01000008.1"/>
</dbReference>
<reference evidence="1 2" key="1">
    <citation type="submission" date="2019-03" db="EMBL/GenBank/DDBJ databases">
        <title>Genomic Encyclopedia of Type Strains, Phase IV (KMG-IV): sequencing the most valuable type-strain genomes for metagenomic binning, comparative biology and taxonomic classification.</title>
        <authorList>
            <person name="Goeker M."/>
        </authorList>
    </citation>
    <scope>NUCLEOTIDE SEQUENCE [LARGE SCALE GENOMIC DNA]</scope>
    <source>
        <strain evidence="1 2">DSM 102969</strain>
    </source>
</reference>
<organism evidence="1 2">
    <name type="scientific">Oharaeibacter diazotrophicus</name>
    <dbReference type="NCBI Taxonomy" id="1920512"/>
    <lineage>
        <taxon>Bacteria</taxon>
        <taxon>Pseudomonadati</taxon>
        <taxon>Pseudomonadota</taxon>
        <taxon>Alphaproteobacteria</taxon>
        <taxon>Hyphomicrobiales</taxon>
        <taxon>Pleomorphomonadaceae</taxon>
        <taxon>Oharaeibacter</taxon>
    </lineage>
</organism>
<gene>
    <name evidence="1" type="ORF">EDD54_0037</name>
</gene>
<comment type="caution">
    <text evidence="1">The sequence shown here is derived from an EMBL/GenBank/DDBJ whole genome shotgun (WGS) entry which is preliminary data.</text>
</comment>
<dbReference type="EMBL" id="SNXY01000006">
    <property type="protein sequence ID" value="TDP86169.1"/>
    <property type="molecule type" value="Genomic_DNA"/>
</dbReference>
<evidence type="ECO:0000313" key="2">
    <source>
        <dbReference type="Proteomes" id="UP000294547"/>
    </source>
</evidence>
<dbReference type="AlphaFoldDB" id="A0A4R6RI52"/>
<name>A0A4R6RI52_9HYPH</name>
<protein>
    <submittedName>
        <fullName evidence="1">Uncharacterized protein</fullName>
    </submittedName>
</protein>